<keyword evidence="11" id="KW-1185">Reference proteome</keyword>
<proteinExistence type="inferred from homology"/>
<evidence type="ECO:0000256" key="2">
    <source>
        <dbReference type="ARBA" id="ARBA00022448"/>
    </source>
</evidence>
<keyword evidence="6 8" id="KW-0472">Membrane</keyword>
<dbReference type="PROSITE" id="PS52016">
    <property type="entry name" value="TONB_DEPENDENT_REC_3"/>
    <property type="match status" value="1"/>
</dbReference>
<comment type="caution">
    <text evidence="10">The sequence shown here is derived from an EMBL/GenBank/DDBJ whole genome shotgun (WGS) entry which is preliminary data.</text>
</comment>
<dbReference type="Gene3D" id="2.170.130.10">
    <property type="entry name" value="TonB-dependent receptor, plug domain"/>
    <property type="match status" value="1"/>
</dbReference>
<feature type="domain" description="TonB-dependent receptor plug" evidence="9">
    <location>
        <begin position="235"/>
        <end position="355"/>
    </location>
</feature>
<comment type="subcellular location">
    <subcellularLocation>
        <location evidence="1 8">Cell outer membrane</location>
        <topology evidence="1 8">Multi-pass membrane protein</topology>
    </subcellularLocation>
</comment>
<evidence type="ECO:0000313" key="11">
    <source>
        <dbReference type="Proteomes" id="UP000241964"/>
    </source>
</evidence>
<dbReference type="Pfam" id="PF13715">
    <property type="entry name" value="CarbopepD_reg_2"/>
    <property type="match status" value="1"/>
</dbReference>
<evidence type="ECO:0000256" key="4">
    <source>
        <dbReference type="ARBA" id="ARBA00022692"/>
    </source>
</evidence>
<dbReference type="NCBIfam" id="TIGR04056">
    <property type="entry name" value="OMP_RagA_SusC"/>
    <property type="match status" value="1"/>
</dbReference>
<evidence type="ECO:0000259" key="9">
    <source>
        <dbReference type="Pfam" id="PF07715"/>
    </source>
</evidence>
<dbReference type="InterPro" id="IPR037066">
    <property type="entry name" value="Plug_dom_sf"/>
</dbReference>
<evidence type="ECO:0000256" key="1">
    <source>
        <dbReference type="ARBA" id="ARBA00004571"/>
    </source>
</evidence>
<organism evidence="10 11">
    <name type="scientific">Dyadobacter jiangsuensis</name>
    <dbReference type="NCBI Taxonomy" id="1591085"/>
    <lineage>
        <taxon>Bacteria</taxon>
        <taxon>Pseudomonadati</taxon>
        <taxon>Bacteroidota</taxon>
        <taxon>Cytophagia</taxon>
        <taxon>Cytophagales</taxon>
        <taxon>Spirosomataceae</taxon>
        <taxon>Dyadobacter</taxon>
    </lineage>
</organism>
<name>A0A2P8FNC0_9BACT</name>
<dbReference type="Gene3D" id="2.60.40.1120">
    <property type="entry name" value="Carboxypeptidase-like, regulatory domain"/>
    <property type="match status" value="1"/>
</dbReference>
<dbReference type="InterPro" id="IPR039426">
    <property type="entry name" value="TonB-dep_rcpt-like"/>
</dbReference>
<evidence type="ECO:0000256" key="6">
    <source>
        <dbReference type="ARBA" id="ARBA00023136"/>
    </source>
</evidence>
<dbReference type="PANTHER" id="PTHR30069">
    <property type="entry name" value="TONB-DEPENDENT OUTER MEMBRANE RECEPTOR"/>
    <property type="match status" value="1"/>
</dbReference>
<dbReference type="Pfam" id="PF07715">
    <property type="entry name" value="Plug"/>
    <property type="match status" value="1"/>
</dbReference>
<keyword evidence="5" id="KW-0732">Signal</keyword>
<protein>
    <submittedName>
        <fullName evidence="10">TonB-linked SusC/RagA family outer membrane protein</fullName>
    </submittedName>
</protein>
<dbReference type="AlphaFoldDB" id="A0A2P8FNC0"/>
<dbReference type="NCBIfam" id="TIGR04057">
    <property type="entry name" value="SusC_RagA_signa"/>
    <property type="match status" value="1"/>
</dbReference>
<evidence type="ECO:0000313" key="10">
    <source>
        <dbReference type="EMBL" id="PSL23221.1"/>
    </source>
</evidence>
<comment type="similarity">
    <text evidence="8">Belongs to the TonB-dependent receptor family.</text>
</comment>
<keyword evidence="7 8" id="KW-0998">Cell outer membrane</keyword>
<keyword evidence="3 8" id="KW-1134">Transmembrane beta strand</keyword>
<dbReference type="RefSeq" id="WP_170118890.1">
    <property type="nucleotide sequence ID" value="NZ_PYAS01000017.1"/>
</dbReference>
<dbReference type="GO" id="GO:0044718">
    <property type="term" value="P:siderophore transmembrane transport"/>
    <property type="evidence" value="ECO:0007669"/>
    <property type="project" value="TreeGrafter"/>
</dbReference>
<evidence type="ECO:0000256" key="3">
    <source>
        <dbReference type="ARBA" id="ARBA00022452"/>
    </source>
</evidence>
<dbReference type="InterPro" id="IPR036942">
    <property type="entry name" value="Beta-barrel_TonB_sf"/>
</dbReference>
<gene>
    <name evidence="10" type="ORF">CLV60_11798</name>
</gene>
<dbReference type="InterPro" id="IPR008969">
    <property type="entry name" value="CarboxyPept-like_regulatory"/>
</dbReference>
<sequence>MKKKLFNYELLHRLMRFSFMQLCIAVSIATVSIAGKVGAQDLLSRRISLSVQNQSVVQILSTIEKQAHVRFTYRPELITESRKYSFEVTEEKLAKVLDEILDPMRLKYKVMGKQIVLTPVKAGGDSSMNGEMLPELRAAPLRTVTGKVTSSKDGAPLPGVNILIKGTQTGTSTDVAGNFSIDVTGQGAVLIFSYIGFNSQSVEVGNQSVLNVSLQESVETLKEAVVTAMGITRDKRSLGYSVGNVQAEALTQTPQNNVLNALSGKVAGVQISQMDGTAGSTVNVIIRGANSLNSDNQPLFVIDGVPVANKLDNSFAGADMGNAISDINPNDIANISVLKGPSAAALYGSRAGNGVILITTKSGRGGKKGLGVSLNTAMVLEVPLRYVPVQNKFGSGKSGAHILEEQENESWGPRLDVGEQWVQWNSNGQKVPLVSYPNRFKDFFQTGTTNTNNVSVNGNYDKGNFRLSVGNMKNKGIVPNTDLSRLTMALNTTYNITDKLRAQANFNISESGSDNRPLIDASRNSPVRSIYEMGAQVNILDLEDYWMPGQEGIQQRVYKSKQNNPYFIAYENPTGFKRNRTVSKLQLDYDITSEFSLMGRFSRDAYEEKLEAKKAYSNYEAVKGGYEVEMNDRKETNLDFIASWKKNFNETWSLNILAGANRLEQRTNFINNATTELVSPGLYTIANGAPGTITYNSEWTHKLLYGVYSSASIGFKNYAFLDLTARNDWSSTLPKNNRSYFYPSASLSVILSDVFALPSWISLAKFRAGSAQVGNDVAPYSLRQTYLADTDWGPTKRMYQNDILKNNNLKPEISSANEIGLDLKFLKNRLGVEGTYYVRNNKNQVLTIGIPIESGSSSKLINAGLVQSRGFELGINATPVEGRNFNWDVNVSFTRNRTRIKRLAEGITYFSFNSYSGAEVRTYVGGDVGDIYQQPMLKVTDQASPYYGYPILTSGGLYQTDTDINHIQKIGNYNHDFLMGVQQTFRYKNFSLFANIDWRQGGSFYSNTMMFLGNNGQLEESLSGVPYDRNTPIDQQIKANPEAFLGKWVGGRNAEYGGFDAWTGTKKDTRVQDASFNVGVRTAKDAEGKTTYIENLGGANTVWLDPFNAYRYSTRPFPSENMYSATYVKLREVAVTYHLPKGLTDKLRLQNASVSIVGNNLFEWTAAGVSIDPERAFRQSGSAWMQGVEYYNVMPWTGSVGLKLNVDF</sequence>
<dbReference type="InterPro" id="IPR023997">
    <property type="entry name" value="TonB-dep_OMP_SusC/RagA_CS"/>
</dbReference>
<dbReference type="EMBL" id="PYAS01000017">
    <property type="protein sequence ID" value="PSL23221.1"/>
    <property type="molecule type" value="Genomic_DNA"/>
</dbReference>
<keyword evidence="4 8" id="KW-0812">Transmembrane</keyword>
<dbReference type="SUPFAM" id="SSF56935">
    <property type="entry name" value="Porins"/>
    <property type="match status" value="1"/>
</dbReference>
<accession>A0A2P8FNC0</accession>
<dbReference type="GO" id="GO:0009279">
    <property type="term" value="C:cell outer membrane"/>
    <property type="evidence" value="ECO:0007669"/>
    <property type="project" value="UniProtKB-SubCell"/>
</dbReference>
<reference evidence="10 11" key="1">
    <citation type="submission" date="2018-03" db="EMBL/GenBank/DDBJ databases">
        <title>Genomic Encyclopedia of Archaeal and Bacterial Type Strains, Phase II (KMG-II): from individual species to whole genera.</title>
        <authorList>
            <person name="Goeker M."/>
        </authorList>
    </citation>
    <scope>NUCLEOTIDE SEQUENCE [LARGE SCALE GENOMIC DNA]</scope>
    <source>
        <strain evidence="10 11">DSM 29057</strain>
    </source>
</reference>
<evidence type="ECO:0000256" key="7">
    <source>
        <dbReference type="ARBA" id="ARBA00023237"/>
    </source>
</evidence>
<dbReference type="InterPro" id="IPR012910">
    <property type="entry name" value="Plug_dom"/>
</dbReference>
<evidence type="ECO:0000256" key="8">
    <source>
        <dbReference type="PROSITE-ProRule" id="PRU01360"/>
    </source>
</evidence>
<dbReference type="InterPro" id="IPR023996">
    <property type="entry name" value="TonB-dep_OMP_SusC/RagA"/>
</dbReference>
<dbReference type="Gene3D" id="2.40.170.20">
    <property type="entry name" value="TonB-dependent receptor, beta-barrel domain"/>
    <property type="match status" value="1"/>
</dbReference>
<dbReference type="Proteomes" id="UP000241964">
    <property type="component" value="Unassembled WGS sequence"/>
</dbReference>
<dbReference type="GO" id="GO:0015344">
    <property type="term" value="F:siderophore uptake transmembrane transporter activity"/>
    <property type="evidence" value="ECO:0007669"/>
    <property type="project" value="TreeGrafter"/>
</dbReference>
<keyword evidence="2 8" id="KW-0813">Transport</keyword>
<dbReference type="PANTHER" id="PTHR30069:SF29">
    <property type="entry name" value="HEMOGLOBIN AND HEMOGLOBIN-HAPTOGLOBIN-BINDING PROTEIN 1-RELATED"/>
    <property type="match status" value="1"/>
</dbReference>
<dbReference type="SUPFAM" id="SSF49464">
    <property type="entry name" value="Carboxypeptidase regulatory domain-like"/>
    <property type="match status" value="1"/>
</dbReference>
<evidence type="ECO:0000256" key="5">
    <source>
        <dbReference type="ARBA" id="ARBA00022729"/>
    </source>
</evidence>